<feature type="domain" description="HTH gntR-type" evidence="5">
    <location>
        <begin position="2"/>
        <end position="69"/>
    </location>
</feature>
<dbReference type="InterPro" id="IPR008920">
    <property type="entry name" value="TF_FadR/GntR_C"/>
</dbReference>
<proteinExistence type="predicted"/>
<dbReference type="InterPro" id="IPR036390">
    <property type="entry name" value="WH_DNA-bd_sf"/>
</dbReference>
<feature type="compositionally biased region" description="Basic residues" evidence="4">
    <location>
        <begin position="234"/>
        <end position="247"/>
    </location>
</feature>
<dbReference type="Pfam" id="PF07729">
    <property type="entry name" value="FCD"/>
    <property type="match status" value="1"/>
</dbReference>
<evidence type="ECO:0000259" key="5">
    <source>
        <dbReference type="PROSITE" id="PS50949"/>
    </source>
</evidence>
<dbReference type="SMART" id="SM00345">
    <property type="entry name" value="HTH_GNTR"/>
    <property type="match status" value="1"/>
</dbReference>
<evidence type="ECO:0000256" key="2">
    <source>
        <dbReference type="ARBA" id="ARBA00023125"/>
    </source>
</evidence>
<organism evidence="6 7">
    <name type="scientific">Ancylobacter radicis</name>
    <dbReference type="NCBI Taxonomy" id="2836179"/>
    <lineage>
        <taxon>Bacteria</taxon>
        <taxon>Pseudomonadati</taxon>
        <taxon>Pseudomonadota</taxon>
        <taxon>Alphaproteobacteria</taxon>
        <taxon>Hyphomicrobiales</taxon>
        <taxon>Xanthobacteraceae</taxon>
        <taxon>Ancylobacter</taxon>
    </lineage>
</organism>
<keyword evidence="3" id="KW-0804">Transcription</keyword>
<evidence type="ECO:0000256" key="1">
    <source>
        <dbReference type="ARBA" id="ARBA00023015"/>
    </source>
</evidence>
<feature type="region of interest" description="Disordered" evidence="4">
    <location>
        <begin position="219"/>
        <end position="247"/>
    </location>
</feature>
<evidence type="ECO:0000313" key="6">
    <source>
        <dbReference type="EMBL" id="MBS9479092.1"/>
    </source>
</evidence>
<dbReference type="Gene3D" id="1.20.120.530">
    <property type="entry name" value="GntR ligand-binding domain-like"/>
    <property type="match status" value="1"/>
</dbReference>
<dbReference type="CDD" id="cd07377">
    <property type="entry name" value="WHTH_GntR"/>
    <property type="match status" value="1"/>
</dbReference>
<dbReference type="RefSeq" id="WP_213757055.1">
    <property type="nucleotide sequence ID" value="NZ_JAHCQH010000022.1"/>
</dbReference>
<keyword evidence="2" id="KW-0238">DNA-binding</keyword>
<name>A0ABS5RC62_9HYPH</name>
<sequence>MNPATANIEEAILSAILAGRIAPGTRLGEQKLADLFGVSRTRVREAMMRLETRGVVQVSARRGWYVVEPSAEEAREAFHTRRVIEVGLLQTVPHVPPNVLAALKEHVAMERAAIESGDIGSRACLLGDFHIHLADALGNRLLTEIIRDLTARTTLISMLYQPTEKAEESSHDHEDIVAAMEADDLTLAARLMGEHIAKVEAGLDLTAKPDPLAGLRELLSPSTFTGNTPSVPHSHTHPHSHSFGKED</sequence>
<keyword evidence="1" id="KW-0805">Transcription regulation</keyword>
<protein>
    <submittedName>
        <fullName evidence="6">GntR family transcriptional regulator</fullName>
    </submittedName>
</protein>
<evidence type="ECO:0000256" key="4">
    <source>
        <dbReference type="SAM" id="MobiDB-lite"/>
    </source>
</evidence>
<dbReference type="SUPFAM" id="SSF46785">
    <property type="entry name" value="Winged helix' DNA-binding domain"/>
    <property type="match status" value="1"/>
</dbReference>
<dbReference type="Gene3D" id="1.10.10.10">
    <property type="entry name" value="Winged helix-like DNA-binding domain superfamily/Winged helix DNA-binding domain"/>
    <property type="match status" value="1"/>
</dbReference>
<evidence type="ECO:0000256" key="3">
    <source>
        <dbReference type="ARBA" id="ARBA00023163"/>
    </source>
</evidence>
<dbReference type="EMBL" id="JAHCQH010000022">
    <property type="protein sequence ID" value="MBS9479092.1"/>
    <property type="molecule type" value="Genomic_DNA"/>
</dbReference>
<dbReference type="PRINTS" id="PR00035">
    <property type="entry name" value="HTHGNTR"/>
</dbReference>
<keyword evidence="7" id="KW-1185">Reference proteome</keyword>
<dbReference type="InterPro" id="IPR000524">
    <property type="entry name" value="Tscrpt_reg_HTH_GntR"/>
</dbReference>
<dbReference type="SUPFAM" id="SSF48008">
    <property type="entry name" value="GntR ligand-binding domain-like"/>
    <property type="match status" value="1"/>
</dbReference>
<dbReference type="PROSITE" id="PS50949">
    <property type="entry name" value="HTH_GNTR"/>
    <property type="match status" value="1"/>
</dbReference>
<accession>A0ABS5RC62</accession>
<dbReference type="Proteomes" id="UP001166585">
    <property type="component" value="Unassembled WGS sequence"/>
</dbReference>
<dbReference type="InterPro" id="IPR011711">
    <property type="entry name" value="GntR_C"/>
</dbReference>
<dbReference type="SMART" id="SM00895">
    <property type="entry name" value="FCD"/>
    <property type="match status" value="1"/>
</dbReference>
<dbReference type="PANTHER" id="PTHR43537">
    <property type="entry name" value="TRANSCRIPTIONAL REGULATOR, GNTR FAMILY"/>
    <property type="match status" value="1"/>
</dbReference>
<reference evidence="6" key="1">
    <citation type="submission" date="2021-05" db="EMBL/GenBank/DDBJ databases">
        <authorList>
            <person name="Sun Q."/>
            <person name="Inoue M."/>
        </authorList>
    </citation>
    <scope>NUCLEOTIDE SEQUENCE</scope>
    <source>
        <strain evidence="6">VKM B-3255</strain>
    </source>
</reference>
<evidence type="ECO:0000313" key="7">
    <source>
        <dbReference type="Proteomes" id="UP001166585"/>
    </source>
</evidence>
<dbReference type="PANTHER" id="PTHR43537:SF53">
    <property type="entry name" value="HTH-TYPE TRANSCRIPTIONAL REPRESSOR NANR"/>
    <property type="match status" value="1"/>
</dbReference>
<dbReference type="InterPro" id="IPR036388">
    <property type="entry name" value="WH-like_DNA-bd_sf"/>
</dbReference>
<dbReference type="Pfam" id="PF00392">
    <property type="entry name" value="GntR"/>
    <property type="match status" value="1"/>
</dbReference>
<comment type="caution">
    <text evidence="6">The sequence shown here is derived from an EMBL/GenBank/DDBJ whole genome shotgun (WGS) entry which is preliminary data.</text>
</comment>
<gene>
    <name evidence="6" type="ORF">KIP89_18445</name>
</gene>